<protein>
    <recommendedName>
        <fullName evidence="2 10">FAD:protein FMN transferase</fullName>
        <ecNumber evidence="1 10">2.7.1.180</ecNumber>
    </recommendedName>
    <alternativeName>
        <fullName evidence="8 10">Flavin transferase</fullName>
    </alternativeName>
</protein>
<sequence>MTRVLVPDHIDAAAVPALGARVHGLRGETMGTTWWVLWADRDATRQAAVRAAIEAELDLVVAQMSTWLPSSDLSRFNRAAPGSRHTLPEAFADVLQAALWLAEASAGAFNPAAGALVNRWGFGPAPRHTDPGFTPPDETELCAALRTQDWRRLAFDAATREATQPGGLLLDLSAIAKGHAVDRVARALAGLGIAHALVEVGGELRGQGLRPDGMPWWVELECPPVAPGHSPPPPTRVALHGLSVATSGDYRRAYRHQGRHLPHSIDPRSGRPVAHGLASVSVLHTEALWADAWSTALTVAGRDAGLALAEAHGIAALFVQREADGGLTETLTGAMARLAG</sequence>
<keyword evidence="5 10" id="KW-0479">Metal-binding</keyword>
<dbReference type="PIRSF" id="PIRSF006268">
    <property type="entry name" value="ApbE"/>
    <property type="match status" value="1"/>
</dbReference>
<organism evidence="12 13">
    <name type="scientific">Hydrogenophaga crocea</name>
    <dbReference type="NCBI Taxonomy" id="2716225"/>
    <lineage>
        <taxon>Bacteria</taxon>
        <taxon>Pseudomonadati</taxon>
        <taxon>Pseudomonadota</taxon>
        <taxon>Betaproteobacteria</taxon>
        <taxon>Burkholderiales</taxon>
        <taxon>Comamonadaceae</taxon>
        <taxon>Hydrogenophaga</taxon>
    </lineage>
</organism>
<evidence type="ECO:0000313" key="13">
    <source>
        <dbReference type="Proteomes" id="UP000503162"/>
    </source>
</evidence>
<dbReference type="AlphaFoldDB" id="A0A6G8IH29"/>
<reference evidence="12 13" key="1">
    <citation type="submission" date="2020-03" db="EMBL/GenBank/DDBJ databases">
        <title>Hydrogenophaga sp. nov. isolated from cyanobacterial mat.</title>
        <authorList>
            <person name="Thorat V."/>
            <person name="Kirdat K."/>
            <person name="Tiwarekar B."/>
            <person name="Costa E.D."/>
            <person name="Yadav A."/>
        </authorList>
    </citation>
    <scope>NUCLEOTIDE SEQUENCE [LARGE SCALE GENOMIC DNA]</scope>
    <source>
        <strain evidence="12 13">BA0156</strain>
    </source>
</reference>
<dbReference type="PANTHER" id="PTHR30040">
    <property type="entry name" value="THIAMINE BIOSYNTHESIS LIPOPROTEIN APBE"/>
    <property type="match status" value="1"/>
</dbReference>
<feature type="binding site" evidence="11">
    <location>
        <position position="295"/>
    </location>
    <ligand>
        <name>Mg(2+)</name>
        <dbReference type="ChEBI" id="CHEBI:18420"/>
    </ligand>
</feature>
<feature type="binding site" evidence="11">
    <location>
        <position position="291"/>
    </location>
    <ligand>
        <name>Mg(2+)</name>
        <dbReference type="ChEBI" id="CHEBI:18420"/>
    </ligand>
</feature>
<dbReference type="Pfam" id="PF02424">
    <property type="entry name" value="ApbE"/>
    <property type="match status" value="1"/>
</dbReference>
<evidence type="ECO:0000256" key="9">
    <source>
        <dbReference type="ARBA" id="ARBA00048540"/>
    </source>
</evidence>
<comment type="similarity">
    <text evidence="10">Belongs to the ApbE family.</text>
</comment>
<evidence type="ECO:0000256" key="11">
    <source>
        <dbReference type="PIRSR" id="PIRSR006268-2"/>
    </source>
</evidence>
<dbReference type="InterPro" id="IPR024932">
    <property type="entry name" value="ApbE"/>
</dbReference>
<feature type="binding site" evidence="11">
    <location>
        <position position="174"/>
    </location>
    <ligand>
        <name>Mg(2+)</name>
        <dbReference type="ChEBI" id="CHEBI:18420"/>
    </ligand>
</feature>
<dbReference type="SUPFAM" id="SSF143631">
    <property type="entry name" value="ApbE-like"/>
    <property type="match status" value="1"/>
</dbReference>
<dbReference type="EMBL" id="CP049989">
    <property type="protein sequence ID" value="QIM52355.1"/>
    <property type="molecule type" value="Genomic_DNA"/>
</dbReference>
<evidence type="ECO:0000256" key="1">
    <source>
        <dbReference type="ARBA" id="ARBA00011955"/>
    </source>
</evidence>
<evidence type="ECO:0000256" key="8">
    <source>
        <dbReference type="ARBA" id="ARBA00031306"/>
    </source>
</evidence>
<accession>A0A6G8IH29</accession>
<comment type="catalytic activity">
    <reaction evidence="9 10">
        <text>L-threonyl-[protein] + FAD = FMN-L-threonyl-[protein] + AMP + H(+)</text>
        <dbReference type="Rhea" id="RHEA:36847"/>
        <dbReference type="Rhea" id="RHEA-COMP:11060"/>
        <dbReference type="Rhea" id="RHEA-COMP:11061"/>
        <dbReference type="ChEBI" id="CHEBI:15378"/>
        <dbReference type="ChEBI" id="CHEBI:30013"/>
        <dbReference type="ChEBI" id="CHEBI:57692"/>
        <dbReference type="ChEBI" id="CHEBI:74257"/>
        <dbReference type="ChEBI" id="CHEBI:456215"/>
        <dbReference type="EC" id="2.7.1.180"/>
    </reaction>
</comment>
<evidence type="ECO:0000256" key="5">
    <source>
        <dbReference type="ARBA" id="ARBA00022723"/>
    </source>
</evidence>
<dbReference type="GO" id="GO:0046872">
    <property type="term" value="F:metal ion binding"/>
    <property type="evidence" value="ECO:0007669"/>
    <property type="project" value="UniProtKB-UniRule"/>
</dbReference>
<evidence type="ECO:0000256" key="6">
    <source>
        <dbReference type="ARBA" id="ARBA00022827"/>
    </source>
</evidence>
<dbReference type="PANTHER" id="PTHR30040:SF2">
    <property type="entry name" value="FAD:PROTEIN FMN TRANSFERASE"/>
    <property type="match status" value="1"/>
</dbReference>
<dbReference type="Proteomes" id="UP000503162">
    <property type="component" value="Chromosome"/>
</dbReference>
<proteinExistence type="inferred from homology"/>
<evidence type="ECO:0000313" key="12">
    <source>
        <dbReference type="EMBL" id="QIM52355.1"/>
    </source>
</evidence>
<dbReference type="GO" id="GO:0016740">
    <property type="term" value="F:transferase activity"/>
    <property type="evidence" value="ECO:0007669"/>
    <property type="project" value="UniProtKB-UniRule"/>
</dbReference>
<dbReference type="EC" id="2.7.1.180" evidence="1 10"/>
<evidence type="ECO:0000256" key="7">
    <source>
        <dbReference type="ARBA" id="ARBA00022842"/>
    </source>
</evidence>
<comment type="cofactor">
    <cofactor evidence="11">
        <name>Mg(2+)</name>
        <dbReference type="ChEBI" id="CHEBI:18420"/>
    </cofactor>
    <cofactor evidence="11">
        <name>Mn(2+)</name>
        <dbReference type="ChEBI" id="CHEBI:29035"/>
    </cofactor>
    <text evidence="11">Magnesium. Can also use manganese.</text>
</comment>
<keyword evidence="7 10" id="KW-0460">Magnesium</keyword>
<gene>
    <name evidence="12" type="ORF">G9Q37_09465</name>
</gene>
<keyword evidence="6 10" id="KW-0274">FAD</keyword>
<evidence type="ECO:0000256" key="3">
    <source>
        <dbReference type="ARBA" id="ARBA00022630"/>
    </source>
</evidence>
<keyword evidence="3 10" id="KW-0285">Flavoprotein</keyword>
<dbReference type="RefSeq" id="WP_166226957.1">
    <property type="nucleotide sequence ID" value="NZ_CP049989.1"/>
</dbReference>
<dbReference type="KEGG" id="hcz:G9Q37_09465"/>
<dbReference type="InterPro" id="IPR003374">
    <property type="entry name" value="ApbE-like_sf"/>
</dbReference>
<keyword evidence="13" id="KW-1185">Reference proteome</keyword>
<evidence type="ECO:0000256" key="10">
    <source>
        <dbReference type="PIRNR" id="PIRNR006268"/>
    </source>
</evidence>
<evidence type="ECO:0000256" key="4">
    <source>
        <dbReference type="ARBA" id="ARBA00022679"/>
    </source>
</evidence>
<dbReference type="Gene3D" id="3.10.520.10">
    <property type="entry name" value="ApbE-like domains"/>
    <property type="match status" value="1"/>
</dbReference>
<evidence type="ECO:0000256" key="2">
    <source>
        <dbReference type="ARBA" id="ARBA00016337"/>
    </source>
</evidence>
<keyword evidence="4 10" id="KW-0808">Transferase</keyword>
<name>A0A6G8IH29_9BURK</name>